<dbReference type="EMBL" id="MNUE01000025">
    <property type="protein sequence ID" value="OJD34168.1"/>
    <property type="molecule type" value="Genomic_DNA"/>
</dbReference>
<reference evidence="2 3" key="1">
    <citation type="submission" date="2016-10" db="EMBL/GenBank/DDBJ databases">
        <title>Proteomics and genomics reveal pathogen-plant mechanisms compatible with a hemibiotrophic lifestyle of Diplodia corticola.</title>
        <authorList>
            <person name="Fernandes I."/>
            <person name="De Jonge R."/>
            <person name="Van De Peer Y."/>
            <person name="Devreese B."/>
            <person name="Alves A."/>
            <person name="Esteves A.C."/>
        </authorList>
    </citation>
    <scope>NUCLEOTIDE SEQUENCE [LARGE SCALE GENOMIC DNA]</scope>
    <source>
        <strain evidence="2 3">CBS 112549</strain>
    </source>
</reference>
<dbReference type="GeneID" id="31013501"/>
<keyword evidence="3" id="KW-1185">Reference proteome</keyword>
<evidence type="ECO:0000256" key="1">
    <source>
        <dbReference type="SAM" id="MobiDB-lite"/>
    </source>
</evidence>
<comment type="caution">
    <text evidence="2">The sequence shown here is derived from an EMBL/GenBank/DDBJ whole genome shotgun (WGS) entry which is preliminary data.</text>
</comment>
<dbReference type="AlphaFoldDB" id="A0A1J9R0L3"/>
<proteinExistence type="predicted"/>
<organism evidence="2 3">
    <name type="scientific">Diplodia corticola</name>
    <dbReference type="NCBI Taxonomy" id="236234"/>
    <lineage>
        <taxon>Eukaryota</taxon>
        <taxon>Fungi</taxon>
        <taxon>Dikarya</taxon>
        <taxon>Ascomycota</taxon>
        <taxon>Pezizomycotina</taxon>
        <taxon>Dothideomycetes</taxon>
        <taxon>Dothideomycetes incertae sedis</taxon>
        <taxon>Botryosphaeriales</taxon>
        <taxon>Botryosphaeriaceae</taxon>
        <taxon>Diplodia</taxon>
    </lineage>
</organism>
<protein>
    <submittedName>
        <fullName evidence="2">Uncharacterized protein</fullName>
    </submittedName>
</protein>
<feature type="region of interest" description="Disordered" evidence="1">
    <location>
        <begin position="74"/>
        <end position="101"/>
    </location>
</feature>
<feature type="compositionally biased region" description="Low complexity" evidence="1">
    <location>
        <begin position="83"/>
        <end position="101"/>
    </location>
</feature>
<dbReference type="Pfam" id="PF06718">
    <property type="entry name" value="DUF1203"/>
    <property type="match status" value="1"/>
</dbReference>
<dbReference type="OrthoDB" id="4167009at2759"/>
<sequence length="282" mass="30130">MSKPVEFQVLLANLEPSRSHPAAYKSGITSNTYSLSSLQTKVQSHISETHPKSPSNISPAFQNTTLQLPNTINQPTQQTKNPATTNATMSSTTTSNIPLPPTLRFRPLPAPLPANLSTTTAASNNNNLPIIRQTPTTPVPCRRCLRDIQPGTPALLLSYDPFPIATQTPYRGATAIYLHAEDGTAAEEGGKDDDGRCRLADVARDFGGMVPQQQAGRRVEARAYDGEGMMVGWEGGVGGRDVVGVCEGLLLGGRAEYVHLYYAGPGCFAVRVERGGREGDGV</sequence>
<dbReference type="InterPro" id="IPR009593">
    <property type="entry name" value="DUF1203"/>
</dbReference>
<evidence type="ECO:0000313" key="3">
    <source>
        <dbReference type="Proteomes" id="UP000183809"/>
    </source>
</evidence>
<dbReference type="Proteomes" id="UP000183809">
    <property type="component" value="Unassembled WGS sequence"/>
</dbReference>
<name>A0A1J9R0L3_9PEZI</name>
<gene>
    <name evidence="2" type="ORF">BKCO1_25000134</name>
</gene>
<dbReference type="RefSeq" id="XP_020130428.1">
    <property type="nucleotide sequence ID" value="XM_020273241.1"/>
</dbReference>
<accession>A0A1J9R0L3</accession>
<evidence type="ECO:0000313" key="2">
    <source>
        <dbReference type="EMBL" id="OJD34168.1"/>
    </source>
</evidence>